<dbReference type="STRING" id="1108812.AWC16_18645"/>
<sequence length="538" mass="56799">MTITTDGIEKWNLETLDTVFEIATERSARKADFGGALSDAGSGLKDWEGHGGDAFRRELGKHRADINDHQSEATAIANAFYSARAEVAACKREWASIKSVAVSNDWAISPDGRLSGQVSPRKRNDFEALQRRLTTLMTDAGRTDQKLATAIRAVVGETKVDAGGRAIFGPPMPNDGTKTPAGHPLPAGAPRTPSAAPGEPAVGSLPWLVNQGRQPGGSTAPVPMNSEDVETFKVLARQVLTNDGVPPDQIEARINAAVIQAQQPLPRYTPPEPERQPAPGFGDGFGDRWRDAEQGVKNLLGQGGPGAPGVLESWGGLAKGLGSAFVNPVGTGVAQIKDALNSPSPAYFLGEKTFDIGSAAVTLPFGGQGAMVRAGLPAELLTEGGAPAAVLRGWHPTGGIPWDEFESRYGTPESRQWPANDGFPQGYVPQSAQLPEGTIIDRFGSPSGRYLAPDGAPFSDRSLAPESVGGNYNRYMVTGEPLPAGWQIVEGPVEPYYGQVPSSGATQYMITAPDGTRPTVRELVRLGILDDYGPPLGR</sequence>
<comment type="caution">
    <text evidence="3">The sequence shown here is derived from an EMBL/GenBank/DDBJ whole genome shotgun (WGS) entry which is preliminary data.</text>
</comment>
<protein>
    <recommendedName>
        <fullName evidence="2">TNT domain-containing protein</fullName>
    </recommendedName>
</protein>
<gene>
    <name evidence="3" type="ORF">AWC16_18645</name>
</gene>
<feature type="region of interest" description="Disordered" evidence="1">
    <location>
        <begin position="165"/>
        <end position="199"/>
    </location>
</feature>
<accession>A0A1X1YCU2</accession>
<name>A0A1X1YCU2_9MYCO</name>
<organism evidence="3 4">
    <name type="scientific">Mycolicibacter longobardus</name>
    <dbReference type="NCBI Taxonomy" id="1108812"/>
    <lineage>
        <taxon>Bacteria</taxon>
        <taxon>Bacillati</taxon>
        <taxon>Actinomycetota</taxon>
        <taxon>Actinomycetes</taxon>
        <taxon>Mycobacteriales</taxon>
        <taxon>Mycobacteriaceae</taxon>
        <taxon>Mycolicibacter</taxon>
    </lineage>
</organism>
<dbReference type="Pfam" id="PF14021">
    <property type="entry name" value="TNT"/>
    <property type="match status" value="1"/>
</dbReference>
<dbReference type="RefSeq" id="WP_085266016.1">
    <property type="nucleotide sequence ID" value="NZ_JACKVG010000031.1"/>
</dbReference>
<evidence type="ECO:0000313" key="3">
    <source>
        <dbReference type="EMBL" id="ORW08830.1"/>
    </source>
</evidence>
<reference evidence="3 4" key="1">
    <citation type="submission" date="2016-01" db="EMBL/GenBank/DDBJ databases">
        <title>The new phylogeny of the genus Mycobacterium.</title>
        <authorList>
            <person name="Tarcisio F."/>
            <person name="Conor M."/>
            <person name="Antonella G."/>
            <person name="Elisabetta G."/>
            <person name="Giulia F.S."/>
            <person name="Sara T."/>
            <person name="Anna F."/>
            <person name="Clotilde B."/>
            <person name="Roberto B."/>
            <person name="Veronica D.S."/>
            <person name="Fabio R."/>
            <person name="Monica P."/>
            <person name="Olivier J."/>
            <person name="Enrico T."/>
            <person name="Nicola S."/>
        </authorList>
    </citation>
    <scope>NUCLEOTIDE SEQUENCE [LARGE SCALE GENOMIC DNA]</scope>
    <source>
        <strain evidence="3 4">DSM 45394</strain>
    </source>
</reference>
<dbReference type="InterPro" id="IPR025331">
    <property type="entry name" value="TNT"/>
</dbReference>
<evidence type="ECO:0000256" key="1">
    <source>
        <dbReference type="SAM" id="MobiDB-lite"/>
    </source>
</evidence>
<evidence type="ECO:0000313" key="4">
    <source>
        <dbReference type="Proteomes" id="UP000193866"/>
    </source>
</evidence>
<dbReference type="EMBL" id="LQPG01000033">
    <property type="protein sequence ID" value="ORW08830.1"/>
    <property type="molecule type" value="Genomic_DNA"/>
</dbReference>
<dbReference type="Proteomes" id="UP000193866">
    <property type="component" value="Unassembled WGS sequence"/>
</dbReference>
<dbReference type="OrthoDB" id="4745173at2"/>
<evidence type="ECO:0000259" key="2">
    <source>
        <dbReference type="Pfam" id="PF14021"/>
    </source>
</evidence>
<dbReference type="GO" id="GO:0050135">
    <property type="term" value="F:NADP+ nucleosidase activity"/>
    <property type="evidence" value="ECO:0007669"/>
    <property type="project" value="InterPro"/>
</dbReference>
<dbReference type="AlphaFoldDB" id="A0A1X1YCU2"/>
<keyword evidence="4" id="KW-1185">Reference proteome</keyword>
<feature type="domain" description="TNT" evidence="2">
    <location>
        <begin position="433"/>
        <end position="530"/>
    </location>
</feature>
<proteinExistence type="predicted"/>